<gene>
    <name evidence="5" type="ORF">DNFV4_03100</name>
</gene>
<evidence type="ECO:0000313" key="6">
    <source>
        <dbReference type="Proteomes" id="UP001179121"/>
    </source>
</evidence>
<dbReference type="GO" id="GO:0005886">
    <property type="term" value="C:plasma membrane"/>
    <property type="evidence" value="ECO:0007669"/>
    <property type="project" value="UniProtKB-SubCell"/>
</dbReference>
<proteinExistence type="inferred from homology"/>
<dbReference type="Proteomes" id="UP001179121">
    <property type="component" value="Chromosome"/>
</dbReference>
<keyword evidence="4" id="KW-1133">Transmembrane helix</keyword>
<organism evidence="5 6">
    <name type="scientific">Nitrospira tepida</name>
    <dbReference type="NCBI Taxonomy" id="2973512"/>
    <lineage>
        <taxon>Bacteria</taxon>
        <taxon>Pseudomonadati</taxon>
        <taxon>Nitrospirota</taxon>
        <taxon>Nitrospiria</taxon>
        <taxon>Nitrospirales</taxon>
        <taxon>Nitrospiraceae</taxon>
        <taxon>Nitrospira</taxon>
    </lineage>
</organism>
<feature type="transmembrane region" description="Helical" evidence="4">
    <location>
        <begin position="154"/>
        <end position="171"/>
    </location>
</feature>
<reference evidence="5" key="1">
    <citation type="submission" date="2022-10" db="EMBL/GenBank/DDBJ databases">
        <authorList>
            <person name="Koch H."/>
        </authorList>
    </citation>
    <scope>NUCLEOTIDE SEQUENCE</scope>
    <source>
        <strain evidence="5">DNF</strain>
    </source>
</reference>
<keyword evidence="6" id="KW-1185">Reference proteome</keyword>
<name>A0AA86T5V5_9BACT</name>
<comment type="subcellular location">
    <subcellularLocation>
        <location evidence="1">Cell inner membrane</location>
        <topology evidence="1">Multi-pass membrane protein</topology>
    </subcellularLocation>
</comment>
<feature type="transmembrane region" description="Helical" evidence="4">
    <location>
        <begin position="46"/>
        <end position="73"/>
    </location>
</feature>
<feature type="transmembrane region" description="Helical" evidence="4">
    <location>
        <begin position="211"/>
        <end position="230"/>
    </location>
</feature>
<comment type="similarity">
    <text evidence="2">Belongs to the ABC-2 integral membrane protein family.</text>
</comment>
<evidence type="ECO:0000256" key="1">
    <source>
        <dbReference type="ARBA" id="ARBA00004429"/>
    </source>
</evidence>
<dbReference type="EMBL" id="OX365700">
    <property type="protein sequence ID" value="CAI4032670.1"/>
    <property type="molecule type" value="Genomic_DNA"/>
</dbReference>
<feature type="transmembrane region" description="Helical" evidence="4">
    <location>
        <begin position="119"/>
        <end position="142"/>
    </location>
</feature>
<keyword evidence="4" id="KW-0472">Membrane</keyword>
<feature type="transmembrane region" description="Helical" evidence="4">
    <location>
        <begin position="93"/>
        <end position="112"/>
    </location>
</feature>
<evidence type="ECO:0000256" key="3">
    <source>
        <dbReference type="ARBA" id="ARBA00022448"/>
    </source>
</evidence>
<evidence type="ECO:0000256" key="4">
    <source>
        <dbReference type="SAM" id="Phobius"/>
    </source>
</evidence>
<protein>
    <submittedName>
        <fullName evidence="5">ABC transporter permease</fullName>
    </submittedName>
</protein>
<evidence type="ECO:0000256" key="2">
    <source>
        <dbReference type="ARBA" id="ARBA00007783"/>
    </source>
</evidence>
<dbReference type="GO" id="GO:0015920">
    <property type="term" value="P:lipopolysaccharide transport"/>
    <property type="evidence" value="ECO:0007669"/>
    <property type="project" value="TreeGrafter"/>
</dbReference>
<sequence>MAARYAGSLLGVGWALVAPLAILAIYAVVYLYIFAVRPTQMSPLEYVLYMFAGLVPFLMSGEALNGGVSSVVANRSVLNNTVFPIDLAPVKPVLMSQAVSIVGFATIVLLSAATGRVTWAILAWPLLWGLQVLFLVGLNWILSLIHVVFRDLQYAMGIVLMIMLIASPIAYTPDMVPLTLKPLILLNPFAYFVIAYQKVLVLGQLPHWWEWAALVILSCGIFVSGGWIFAKGKRVLIDYA</sequence>
<dbReference type="PANTHER" id="PTHR30413">
    <property type="entry name" value="INNER MEMBRANE TRANSPORT PERMEASE"/>
    <property type="match status" value="1"/>
</dbReference>
<dbReference type="KEGG" id="nti:DNFV4_03100"/>
<accession>A0AA86T5V5</accession>
<keyword evidence="4" id="KW-0812">Transmembrane</keyword>
<dbReference type="RefSeq" id="WP_370693580.1">
    <property type="nucleotide sequence ID" value="NZ_OX365700.1"/>
</dbReference>
<evidence type="ECO:0000313" key="5">
    <source>
        <dbReference type="EMBL" id="CAI4032670.1"/>
    </source>
</evidence>
<keyword evidence="3" id="KW-0813">Transport</keyword>
<feature type="transmembrane region" description="Helical" evidence="4">
    <location>
        <begin position="12"/>
        <end position="34"/>
    </location>
</feature>
<dbReference type="PANTHER" id="PTHR30413:SF8">
    <property type="entry name" value="TRANSPORT PERMEASE PROTEIN"/>
    <property type="match status" value="1"/>
</dbReference>
<dbReference type="AlphaFoldDB" id="A0AA86T5V5"/>